<protein>
    <submittedName>
        <fullName evidence="1">Uncharacterized protein</fullName>
    </submittedName>
</protein>
<organism evidence="1 2">
    <name type="scientific">Mycena belliarum</name>
    <dbReference type="NCBI Taxonomy" id="1033014"/>
    <lineage>
        <taxon>Eukaryota</taxon>
        <taxon>Fungi</taxon>
        <taxon>Dikarya</taxon>
        <taxon>Basidiomycota</taxon>
        <taxon>Agaricomycotina</taxon>
        <taxon>Agaricomycetes</taxon>
        <taxon>Agaricomycetidae</taxon>
        <taxon>Agaricales</taxon>
        <taxon>Marasmiineae</taxon>
        <taxon>Mycenaceae</taxon>
        <taxon>Mycena</taxon>
    </lineage>
</organism>
<evidence type="ECO:0000313" key="2">
    <source>
        <dbReference type="Proteomes" id="UP001222325"/>
    </source>
</evidence>
<dbReference type="Proteomes" id="UP001222325">
    <property type="component" value="Unassembled WGS sequence"/>
</dbReference>
<proteinExistence type="predicted"/>
<sequence length="411" mass="45182">MTQSKPMLQHYAHAEVQTTGHPNTLVRKLSTRVKGLEDARIAADRERRFRSLQATALGARRQELSWVVSPRAAIRVAQGKSFDASLIEDRDYDLSEVVGPQSRSPRAVVADDSSLVLVLGGRPRNGDWVPLLAPEATGACSEAAQRMVQTPDEIASGAAPTLTGGVGETFNEDIPPTEHTGGRALNALIFFQLFRSLAVKRLVGYGNLLLQVYCPTAFSALQAEKLAFLEHKRSALYPCDSSVFSSTTFEFGGPHRRTSSNGQPDRFQAGAWSVLHALGNYAPTRGGHVIFWDLGIVVCFPSGSTILIPTGVIHYSFVKVREDEFRYSLLQWAGAGISRWLANGHRTDLEFAVHATAAEHAQREETRMYAHMDAVDAFPLEEELPDEDISYYFPFVGTDPRVDDDAKPQAL</sequence>
<gene>
    <name evidence="1" type="ORF">B0H15DRAFT_801511</name>
</gene>
<name>A0AAD6U769_9AGAR</name>
<reference evidence="1" key="1">
    <citation type="submission" date="2023-03" db="EMBL/GenBank/DDBJ databases">
        <title>Massive genome expansion in bonnet fungi (Mycena s.s.) driven by repeated elements and novel gene families across ecological guilds.</title>
        <authorList>
            <consortium name="Lawrence Berkeley National Laboratory"/>
            <person name="Harder C.B."/>
            <person name="Miyauchi S."/>
            <person name="Viragh M."/>
            <person name="Kuo A."/>
            <person name="Thoen E."/>
            <person name="Andreopoulos B."/>
            <person name="Lu D."/>
            <person name="Skrede I."/>
            <person name="Drula E."/>
            <person name="Henrissat B."/>
            <person name="Morin E."/>
            <person name="Kohler A."/>
            <person name="Barry K."/>
            <person name="LaButti K."/>
            <person name="Morin E."/>
            <person name="Salamov A."/>
            <person name="Lipzen A."/>
            <person name="Mereny Z."/>
            <person name="Hegedus B."/>
            <person name="Baldrian P."/>
            <person name="Stursova M."/>
            <person name="Weitz H."/>
            <person name="Taylor A."/>
            <person name="Grigoriev I.V."/>
            <person name="Nagy L.G."/>
            <person name="Martin F."/>
            <person name="Kauserud H."/>
        </authorList>
    </citation>
    <scope>NUCLEOTIDE SEQUENCE</scope>
    <source>
        <strain evidence="1">CBHHK173m</strain>
    </source>
</reference>
<dbReference type="AlphaFoldDB" id="A0AAD6U769"/>
<dbReference type="EMBL" id="JARJCN010000030">
    <property type="protein sequence ID" value="KAJ7086889.1"/>
    <property type="molecule type" value="Genomic_DNA"/>
</dbReference>
<keyword evidence="2" id="KW-1185">Reference proteome</keyword>
<comment type="caution">
    <text evidence="1">The sequence shown here is derived from an EMBL/GenBank/DDBJ whole genome shotgun (WGS) entry which is preliminary data.</text>
</comment>
<evidence type="ECO:0000313" key="1">
    <source>
        <dbReference type="EMBL" id="KAJ7086889.1"/>
    </source>
</evidence>
<accession>A0AAD6U769</accession>